<accession>A0A2H0KFS0</accession>
<dbReference type="PANTHER" id="PTHR10291:SF43">
    <property type="entry name" value="DEHYDRODOLICHYL DIPHOSPHATE SYNTHASE COMPLEX SUBUNIT DHDDS"/>
    <property type="match status" value="1"/>
</dbReference>
<dbReference type="InterPro" id="IPR001441">
    <property type="entry name" value="UPP_synth-like"/>
</dbReference>
<comment type="caution">
    <text evidence="3">The sequence shown here is derived from an EMBL/GenBank/DDBJ whole genome shotgun (WGS) entry which is preliminary data.</text>
</comment>
<reference evidence="3 4" key="1">
    <citation type="submission" date="2017-09" db="EMBL/GenBank/DDBJ databases">
        <title>Depth-based differentiation of microbial function through sediment-hosted aquifers and enrichment of novel symbionts in the deep terrestrial subsurface.</title>
        <authorList>
            <person name="Probst A.J."/>
            <person name="Ladd B."/>
            <person name="Jarett J.K."/>
            <person name="Geller-Mcgrath D.E."/>
            <person name="Sieber C.M."/>
            <person name="Emerson J.B."/>
            <person name="Anantharaman K."/>
            <person name="Thomas B.C."/>
            <person name="Malmstrom R."/>
            <person name="Stieglmeier M."/>
            <person name="Klingl A."/>
            <person name="Woyke T."/>
            <person name="Ryan C.M."/>
            <person name="Banfield J.F."/>
        </authorList>
    </citation>
    <scope>NUCLEOTIDE SEQUENCE [LARGE SCALE GENOMIC DNA]</scope>
    <source>
        <strain evidence="3">CG11_big_fil_rev_8_21_14_0_20_40_12</strain>
    </source>
</reference>
<keyword evidence="1 3" id="KW-0808">Transferase</keyword>
<sequence>MGIQERIGSDSSEALLNAWFTGIEARWGHIPEYRVDSEKLKHLAIICDGNRRAAGERGFDPYFGHRAGVETIKGIASACRQWEVDTVSFWVWSTENWGREQGQVEFVMKLAEEFLSQRSFFDELKQNRVRFRQIGRKDRLPVLVGRTIHTLEEETKNFDRYKLNLVMDYGGLDEVARAAGRMFEVFRQGEFDPEILKRNPQGILGFLDTAAQVVPDLVIRTGVKEGEIPHTSGFMPLQTAYAGWVFLPDLFPDLTPQDLLRPMQSFIDYERRLGK</sequence>
<name>A0A2H0KFS0_9BACT</name>
<dbReference type="AlphaFoldDB" id="A0A2H0KFS0"/>
<dbReference type="InterPro" id="IPR036424">
    <property type="entry name" value="UPP_synth-like_sf"/>
</dbReference>
<organism evidence="3 4">
    <name type="scientific">Candidatus Shapirobacteria bacterium CG11_big_fil_rev_8_21_14_0_20_40_12</name>
    <dbReference type="NCBI Taxonomy" id="1974889"/>
    <lineage>
        <taxon>Bacteria</taxon>
        <taxon>Candidatus Shapironibacteriota</taxon>
    </lineage>
</organism>
<evidence type="ECO:0000256" key="2">
    <source>
        <dbReference type="ARBA" id="ARBA00038453"/>
    </source>
</evidence>
<dbReference type="Gene3D" id="3.40.1180.10">
    <property type="entry name" value="Decaprenyl diphosphate synthase-like"/>
    <property type="match status" value="1"/>
</dbReference>
<protein>
    <submittedName>
        <fullName evidence="3">Di-trans,poly-cis-decaprenylcistransferase</fullName>
    </submittedName>
</protein>
<gene>
    <name evidence="3" type="primary">uppS</name>
    <name evidence="3" type="ORF">COV89_02425</name>
</gene>
<evidence type="ECO:0000256" key="1">
    <source>
        <dbReference type="ARBA" id="ARBA00022679"/>
    </source>
</evidence>
<dbReference type="GO" id="GO:0045547">
    <property type="term" value="F:ditrans,polycis-polyprenyl diphosphate synthase [(2E,6E)-farnesyl diphosphate specific] activity"/>
    <property type="evidence" value="ECO:0007669"/>
    <property type="project" value="TreeGrafter"/>
</dbReference>
<dbReference type="SUPFAM" id="SSF64005">
    <property type="entry name" value="Undecaprenyl diphosphate synthase"/>
    <property type="match status" value="1"/>
</dbReference>
<comment type="similarity">
    <text evidence="2">Belongs to the UPP synthase family. Z-FPP synthase subfamily.</text>
</comment>
<evidence type="ECO:0000313" key="3">
    <source>
        <dbReference type="EMBL" id="PIQ70075.1"/>
    </source>
</evidence>
<dbReference type="Proteomes" id="UP000231371">
    <property type="component" value="Unassembled WGS sequence"/>
</dbReference>
<dbReference type="EMBL" id="PCVI01000038">
    <property type="protein sequence ID" value="PIQ70075.1"/>
    <property type="molecule type" value="Genomic_DNA"/>
</dbReference>
<evidence type="ECO:0000313" key="4">
    <source>
        <dbReference type="Proteomes" id="UP000231371"/>
    </source>
</evidence>
<dbReference type="PANTHER" id="PTHR10291">
    <property type="entry name" value="DEHYDRODOLICHYL DIPHOSPHATE SYNTHASE FAMILY MEMBER"/>
    <property type="match status" value="1"/>
</dbReference>
<proteinExistence type="inferred from homology"/>
<dbReference type="CDD" id="cd00475">
    <property type="entry name" value="Cis_IPPS"/>
    <property type="match status" value="1"/>
</dbReference>
<dbReference type="NCBIfam" id="TIGR00055">
    <property type="entry name" value="uppS"/>
    <property type="match status" value="1"/>
</dbReference>
<dbReference type="GO" id="GO:0016094">
    <property type="term" value="P:polyprenol biosynthetic process"/>
    <property type="evidence" value="ECO:0007669"/>
    <property type="project" value="TreeGrafter"/>
</dbReference>
<dbReference type="Pfam" id="PF01255">
    <property type="entry name" value="Prenyltransf"/>
    <property type="match status" value="1"/>
</dbReference>